<sequence>MLRMVRASDIRERWHRQGTASEHIIAIVWEGGFAKVIRRERFFWKSFVCI</sequence>
<evidence type="ECO:0000313" key="1">
    <source>
        <dbReference type="EMBL" id="AYV83954.1"/>
    </source>
</evidence>
<name>A0A3G5ABJ8_9VIRU</name>
<organism evidence="1">
    <name type="scientific">Hyperionvirus sp</name>
    <dbReference type="NCBI Taxonomy" id="2487770"/>
    <lineage>
        <taxon>Viruses</taxon>
        <taxon>Varidnaviria</taxon>
        <taxon>Bamfordvirae</taxon>
        <taxon>Nucleocytoviricota</taxon>
        <taxon>Megaviricetes</taxon>
        <taxon>Imitervirales</taxon>
        <taxon>Mimiviridae</taxon>
        <taxon>Klosneuvirinae</taxon>
    </lineage>
</organism>
<accession>A0A3G5ABJ8</accession>
<protein>
    <submittedName>
        <fullName evidence="1">Uncharacterized protein</fullName>
    </submittedName>
</protein>
<gene>
    <name evidence="1" type="ORF">Hyperionvirus14_43</name>
</gene>
<proteinExistence type="predicted"/>
<dbReference type="EMBL" id="MK072396">
    <property type="protein sequence ID" value="AYV83954.1"/>
    <property type="molecule type" value="Genomic_DNA"/>
</dbReference>
<reference evidence="1" key="1">
    <citation type="submission" date="2018-10" db="EMBL/GenBank/DDBJ databases">
        <title>Hidden diversity of soil giant viruses.</title>
        <authorList>
            <person name="Schulz F."/>
            <person name="Alteio L."/>
            <person name="Goudeau D."/>
            <person name="Ryan E.M."/>
            <person name="Malmstrom R.R."/>
            <person name="Blanchard J."/>
            <person name="Woyke T."/>
        </authorList>
    </citation>
    <scope>NUCLEOTIDE SEQUENCE</scope>
    <source>
        <strain evidence="1">HYV1</strain>
    </source>
</reference>